<sequence length="162" mass="18456">MPTTKIDYNVAHNILNEKAPNEGDLIENDDIISTPYGLSILEIQGELNLPKSFPQPNENHKSEYLENFVRVNDVYEAVKFGRLEFDPKNQSNVTLYIGKSQRLLGSMVDLETPLAVLRIKTNNTDNKDTEDGDLEANRDDSIKIVDIVKKKIIFKQRPLPIM</sequence>
<dbReference type="GO" id="GO:0007064">
    <property type="term" value="P:mitotic sister chromatid cohesion"/>
    <property type="evidence" value="ECO:0007669"/>
    <property type="project" value="InterPro"/>
</dbReference>
<evidence type="ECO:0000256" key="6">
    <source>
        <dbReference type="ARBA" id="ARBA00038447"/>
    </source>
</evidence>
<protein>
    <recommendedName>
        <fullName evidence="9">Chromosome transmission fidelity protein 8</fullName>
    </recommendedName>
</protein>
<evidence type="ECO:0000256" key="3">
    <source>
        <dbReference type="ARBA" id="ARBA00023125"/>
    </source>
</evidence>
<dbReference type="OrthoDB" id="121932at2759"/>
<keyword evidence="8" id="KW-1185">Reference proteome</keyword>
<evidence type="ECO:0000313" key="8">
    <source>
        <dbReference type="Proteomes" id="UP000054251"/>
    </source>
</evidence>
<organism evidence="7 8">
    <name type="scientific">Debaryomyces fabryi</name>
    <dbReference type="NCBI Taxonomy" id="58627"/>
    <lineage>
        <taxon>Eukaryota</taxon>
        <taxon>Fungi</taxon>
        <taxon>Dikarya</taxon>
        <taxon>Ascomycota</taxon>
        <taxon>Saccharomycotina</taxon>
        <taxon>Pichiomycetes</taxon>
        <taxon>Debaryomycetaceae</taxon>
        <taxon>Debaryomyces</taxon>
    </lineage>
</organism>
<dbReference type="RefSeq" id="XP_015467406.1">
    <property type="nucleotide sequence ID" value="XM_015611765.1"/>
</dbReference>
<dbReference type="GeneID" id="26839945"/>
<dbReference type="Proteomes" id="UP000054251">
    <property type="component" value="Unassembled WGS sequence"/>
</dbReference>
<evidence type="ECO:0000313" key="7">
    <source>
        <dbReference type="EMBL" id="KSA01304.1"/>
    </source>
</evidence>
<accession>A0A0V1PYF6</accession>
<keyword evidence="4" id="KW-0539">Nucleus</keyword>
<keyword evidence="5" id="KW-0131">Cell cycle</keyword>
<proteinExistence type="inferred from homology"/>
<comment type="subcellular location">
    <subcellularLocation>
        <location evidence="1">Nucleus</location>
    </subcellularLocation>
</comment>
<dbReference type="InterPro" id="IPR018607">
    <property type="entry name" value="Ctf8"/>
</dbReference>
<evidence type="ECO:0000256" key="1">
    <source>
        <dbReference type="ARBA" id="ARBA00004123"/>
    </source>
</evidence>
<evidence type="ECO:0000256" key="4">
    <source>
        <dbReference type="ARBA" id="ARBA00023242"/>
    </source>
</evidence>
<evidence type="ECO:0000256" key="5">
    <source>
        <dbReference type="ARBA" id="ARBA00023306"/>
    </source>
</evidence>
<dbReference type="GO" id="GO:0003677">
    <property type="term" value="F:DNA binding"/>
    <property type="evidence" value="ECO:0007669"/>
    <property type="project" value="UniProtKB-KW"/>
</dbReference>
<dbReference type="EMBL" id="LMYN01000057">
    <property type="protein sequence ID" value="KSA01304.1"/>
    <property type="molecule type" value="Genomic_DNA"/>
</dbReference>
<comment type="similarity">
    <text evidence="6">Belongs to the CTF8 family.</text>
</comment>
<name>A0A0V1PYF6_9ASCO</name>
<dbReference type="PANTHER" id="PTHR28605">
    <property type="entry name" value="CTF8, CHROMOSOME TRANSMISSION FIDELITY FACTOR 8 HOMOLOG (S. CEREVISIAE)"/>
    <property type="match status" value="1"/>
</dbReference>
<dbReference type="AlphaFoldDB" id="A0A0V1PYF6"/>
<gene>
    <name evidence="7" type="ORF">AC631_02936</name>
</gene>
<dbReference type="Pfam" id="PF09696">
    <property type="entry name" value="Ctf8"/>
    <property type="match status" value="1"/>
</dbReference>
<evidence type="ECO:0008006" key="9">
    <source>
        <dbReference type="Google" id="ProtNLM"/>
    </source>
</evidence>
<dbReference type="GO" id="GO:0006260">
    <property type="term" value="P:DNA replication"/>
    <property type="evidence" value="ECO:0007669"/>
    <property type="project" value="UniProtKB-KW"/>
</dbReference>
<keyword evidence="3" id="KW-0238">DNA-binding</keyword>
<reference evidence="7 8" key="1">
    <citation type="submission" date="2015-11" db="EMBL/GenBank/DDBJ databases">
        <title>The genome of Debaryomyces fabryi.</title>
        <authorList>
            <person name="Tafer H."/>
            <person name="Lopandic K."/>
        </authorList>
    </citation>
    <scope>NUCLEOTIDE SEQUENCE [LARGE SCALE GENOMIC DNA]</scope>
    <source>
        <strain evidence="7 8">CBS 789</strain>
    </source>
</reference>
<keyword evidence="2" id="KW-0235">DNA replication</keyword>
<dbReference type="GO" id="GO:0031390">
    <property type="term" value="C:Ctf18 RFC-like complex"/>
    <property type="evidence" value="ECO:0007669"/>
    <property type="project" value="InterPro"/>
</dbReference>
<comment type="caution">
    <text evidence="7">The sequence shown here is derived from an EMBL/GenBank/DDBJ whole genome shotgun (WGS) entry which is preliminary data.</text>
</comment>
<evidence type="ECO:0000256" key="2">
    <source>
        <dbReference type="ARBA" id="ARBA00022705"/>
    </source>
</evidence>
<dbReference type="PANTHER" id="PTHR28605:SF1">
    <property type="entry name" value="CHROMOSOME TRANSMISSION FIDELITY FACTOR 8"/>
    <property type="match status" value="1"/>
</dbReference>